<organism evidence="1 2">
    <name type="scientific">Potamilus streckersoni</name>
    <dbReference type="NCBI Taxonomy" id="2493646"/>
    <lineage>
        <taxon>Eukaryota</taxon>
        <taxon>Metazoa</taxon>
        <taxon>Spiralia</taxon>
        <taxon>Lophotrochozoa</taxon>
        <taxon>Mollusca</taxon>
        <taxon>Bivalvia</taxon>
        <taxon>Autobranchia</taxon>
        <taxon>Heteroconchia</taxon>
        <taxon>Palaeoheterodonta</taxon>
        <taxon>Unionida</taxon>
        <taxon>Unionoidea</taxon>
        <taxon>Unionidae</taxon>
        <taxon>Ambleminae</taxon>
        <taxon>Lampsilini</taxon>
        <taxon>Potamilus</taxon>
    </lineage>
</organism>
<dbReference type="EMBL" id="JAEAOA010002352">
    <property type="protein sequence ID" value="KAK3606369.1"/>
    <property type="molecule type" value="Genomic_DNA"/>
</dbReference>
<reference evidence="1" key="1">
    <citation type="journal article" date="2021" name="Genome Biol. Evol.">
        <title>A High-Quality Reference Genome for a Parasitic Bivalve with Doubly Uniparental Inheritance (Bivalvia: Unionida).</title>
        <authorList>
            <person name="Smith C.H."/>
        </authorList>
    </citation>
    <scope>NUCLEOTIDE SEQUENCE</scope>
    <source>
        <strain evidence="1">CHS0354</strain>
    </source>
</reference>
<gene>
    <name evidence="1" type="ORF">CHS0354_042004</name>
</gene>
<sequence>MLFYCMHGYRTQRLPNEHNCCGRSKQPQHTLMSEGVEILKFTGMQQRMNVSYKSTNDVYAYMGNEFDNGEYPIDHLLFSKIKYKEVVGKSNNECSSFCLSRNVWNTAQNIFDCRGFWSLRWNLRIL</sequence>
<dbReference type="Proteomes" id="UP001195483">
    <property type="component" value="Unassembled WGS sequence"/>
</dbReference>
<proteinExistence type="predicted"/>
<dbReference type="AlphaFoldDB" id="A0AAE0T9S6"/>
<accession>A0AAE0T9S6</accession>
<evidence type="ECO:0000313" key="1">
    <source>
        <dbReference type="EMBL" id="KAK3606369.1"/>
    </source>
</evidence>
<reference evidence="1" key="3">
    <citation type="submission" date="2023-05" db="EMBL/GenBank/DDBJ databases">
        <authorList>
            <person name="Smith C.H."/>
        </authorList>
    </citation>
    <scope>NUCLEOTIDE SEQUENCE</scope>
    <source>
        <strain evidence="1">CHS0354</strain>
        <tissue evidence="1">Mantle</tissue>
    </source>
</reference>
<comment type="caution">
    <text evidence="1">The sequence shown here is derived from an EMBL/GenBank/DDBJ whole genome shotgun (WGS) entry which is preliminary data.</text>
</comment>
<protein>
    <submittedName>
        <fullName evidence="1">Uncharacterized protein</fullName>
    </submittedName>
</protein>
<evidence type="ECO:0000313" key="2">
    <source>
        <dbReference type="Proteomes" id="UP001195483"/>
    </source>
</evidence>
<keyword evidence="2" id="KW-1185">Reference proteome</keyword>
<name>A0AAE0T9S6_9BIVA</name>
<reference evidence="1" key="2">
    <citation type="journal article" date="2021" name="Genome Biol. Evol.">
        <title>Developing a high-quality reference genome for a parasitic bivalve with doubly uniparental inheritance (Bivalvia: Unionida).</title>
        <authorList>
            <person name="Smith C.H."/>
        </authorList>
    </citation>
    <scope>NUCLEOTIDE SEQUENCE</scope>
    <source>
        <strain evidence="1">CHS0354</strain>
        <tissue evidence="1">Mantle</tissue>
    </source>
</reference>